<organism evidence="11 12">
    <name type="scientific">Clostridium beijerinckii</name>
    <name type="common">Clostridium MP</name>
    <dbReference type="NCBI Taxonomy" id="1520"/>
    <lineage>
        <taxon>Bacteria</taxon>
        <taxon>Bacillati</taxon>
        <taxon>Bacillota</taxon>
        <taxon>Clostridia</taxon>
        <taxon>Eubacteriales</taxon>
        <taxon>Clostridiaceae</taxon>
        <taxon>Clostridium</taxon>
    </lineage>
</organism>
<dbReference type="PANTHER" id="PTHR30036:SF2">
    <property type="entry name" value="D-GALACTOSE_METHYL-GALACTOSIDE BINDING PERIPLASMIC PROTEIN MGLB"/>
    <property type="match status" value="1"/>
</dbReference>
<feature type="domain" description="Periplasmic binding protein" evidence="10">
    <location>
        <begin position="46"/>
        <end position="322"/>
    </location>
</feature>
<keyword evidence="6" id="KW-0574">Periplasm</keyword>
<keyword evidence="4" id="KW-0479">Metal-binding</keyword>
<evidence type="ECO:0000256" key="1">
    <source>
        <dbReference type="ARBA" id="ARBA00004196"/>
    </source>
</evidence>
<dbReference type="RefSeq" id="WP_078114237.1">
    <property type="nucleotide sequence ID" value="NZ_JAJSOL010000004.1"/>
</dbReference>
<dbReference type="AlphaFoldDB" id="A0A1S9NAX4"/>
<dbReference type="Proteomes" id="UP000190959">
    <property type="component" value="Unassembled WGS sequence"/>
</dbReference>
<evidence type="ECO:0000256" key="9">
    <source>
        <dbReference type="ARBA" id="ARBA00034344"/>
    </source>
</evidence>
<dbReference type="InterPro" id="IPR044085">
    <property type="entry name" value="MglB-like_PBP1"/>
</dbReference>
<keyword evidence="3" id="KW-0762">Sugar transport</keyword>
<comment type="caution">
    <text evidence="11">The sequence shown here is derived from an EMBL/GenBank/DDBJ whole genome shotgun (WGS) entry which is preliminary data.</text>
</comment>
<evidence type="ECO:0000256" key="2">
    <source>
        <dbReference type="ARBA" id="ARBA00022448"/>
    </source>
</evidence>
<dbReference type="SUPFAM" id="SSF53822">
    <property type="entry name" value="Periplasmic binding protein-like I"/>
    <property type="match status" value="1"/>
</dbReference>
<dbReference type="GO" id="GO:0046872">
    <property type="term" value="F:metal ion binding"/>
    <property type="evidence" value="ECO:0007669"/>
    <property type="project" value="UniProtKB-KW"/>
</dbReference>
<dbReference type="GO" id="GO:0030246">
    <property type="term" value="F:carbohydrate binding"/>
    <property type="evidence" value="ECO:0007669"/>
    <property type="project" value="InterPro"/>
</dbReference>
<dbReference type="InterPro" id="IPR028082">
    <property type="entry name" value="Peripla_BP_I"/>
</dbReference>
<sequence length="352" mass="39366">MKTLKRIILFIIIISTALNLMINAKFNAFANPIFNLNTTSVINAAVLFSNSDDLFLLQLKQSLEDIQKEHKDIQFTFYYGKDNISLQYETLDSILKNNIDIIIASLADTSEDVIENVILMVKQKNVPLILAGISPEAVSKVSNYYNKVAFISSDYKQQGISQGKILVDLWNNNKNALDKNNDNILQYVLLQGKKANPAAINRTIYAISTINDSGIKTQQLALVNGNWLKELAKESIDSLFLKYDGKIEAIVANNDSMAIGSIEALQKYNYNKGDKSKTIAVVGVDGLLEAKYLIDKGFMTGTIVLDPKIEAELIYNIAMNLIHNLNPIENTNYKIVNGEIIIPYPDDKYITK</sequence>
<name>A0A1S9NAX4_CLOBE</name>
<evidence type="ECO:0000256" key="7">
    <source>
        <dbReference type="ARBA" id="ARBA00022837"/>
    </source>
</evidence>
<keyword evidence="5" id="KW-0732">Signal</keyword>
<evidence type="ECO:0000256" key="4">
    <source>
        <dbReference type="ARBA" id="ARBA00022723"/>
    </source>
</evidence>
<evidence type="ECO:0000256" key="3">
    <source>
        <dbReference type="ARBA" id="ARBA00022597"/>
    </source>
</evidence>
<evidence type="ECO:0000256" key="8">
    <source>
        <dbReference type="ARBA" id="ARBA00034323"/>
    </source>
</evidence>
<proteinExistence type="predicted"/>
<evidence type="ECO:0000313" key="11">
    <source>
        <dbReference type="EMBL" id="OOP74697.1"/>
    </source>
</evidence>
<evidence type="ECO:0000313" key="12">
    <source>
        <dbReference type="Proteomes" id="UP000190959"/>
    </source>
</evidence>
<dbReference type="InterPro" id="IPR025997">
    <property type="entry name" value="SBP_2_dom"/>
</dbReference>
<dbReference type="CDD" id="cd01539">
    <property type="entry name" value="PBP1_GGBP"/>
    <property type="match status" value="1"/>
</dbReference>
<accession>A0A1S9NAX4</accession>
<keyword evidence="2" id="KW-0813">Transport</keyword>
<keyword evidence="7" id="KW-0106">Calcium</keyword>
<dbReference type="Pfam" id="PF13407">
    <property type="entry name" value="Peripla_BP_4"/>
    <property type="match status" value="1"/>
</dbReference>
<evidence type="ECO:0000259" key="10">
    <source>
        <dbReference type="Pfam" id="PF13407"/>
    </source>
</evidence>
<evidence type="ECO:0000256" key="6">
    <source>
        <dbReference type="ARBA" id="ARBA00022764"/>
    </source>
</evidence>
<dbReference type="PANTHER" id="PTHR30036">
    <property type="entry name" value="D-XYLOSE-BINDING PERIPLASMIC PROTEIN"/>
    <property type="match status" value="1"/>
</dbReference>
<reference evidence="11 12" key="1">
    <citation type="submission" date="2017-02" db="EMBL/GenBank/DDBJ databases">
        <title>Genome sequence of Clostridium beijerinckii Br21.</title>
        <authorList>
            <person name="Fonseca B.C."/>
            <person name="Guazzaroni M.E."/>
            <person name="Riano-Pachon D.M."/>
            <person name="Reginatto V."/>
        </authorList>
    </citation>
    <scope>NUCLEOTIDE SEQUENCE [LARGE SCALE GENOMIC DNA]</scope>
    <source>
        <strain evidence="11 12">Br21</strain>
    </source>
</reference>
<comment type="subcellular location">
    <subcellularLocation>
        <location evidence="1">Cell envelope</location>
    </subcellularLocation>
</comment>
<gene>
    <name evidence="11" type="ORF">CBEIBR21_00590</name>
</gene>
<protein>
    <recommendedName>
        <fullName evidence="9">D-galactose/methyl-galactoside binding periplasmic protein MglB</fullName>
    </recommendedName>
</protein>
<comment type="subunit">
    <text evidence="8">The ABC transporter complex is composed of one ATP-binding protein (MglA), two transmembrane proteins (MglC) and a solute-binding protein (MglB).</text>
</comment>
<dbReference type="Gene3D" id="3.40.50.2300">
    <property type="match status" value="2"/>
</dbReference>
<dbReference type="InterPro" id="IPR050555">
    <property type="entry name" value="Bact_Solute-Bind_Prot2"/>
</dbReference>
<dbReference type="EMBL" id="MWMH01000001">
    <property type="protein sequence ID" value="OOP74697.1"/>
    <property type="molecule type" value="Genomic_DNA"/>
</dbReference>
<evidence type="ECO:0000256" key="5">
    <source>
        <dbReference type="ARBA" id="ARBA00022729"/>
    </source>
</evidence>
<dbReference type="GO" id="GO:0030288">
    <property type="term" value="C:outer membrane-bounded periplasmic space"/>
    <property type="evidence" value="ECO:0007669"/>
    <property type="project" value="TreeGrafter"/>
</dbReference>